<dbReference type="OrthoDB" id="9795766at2"/>
<dbReference type="Proteomes" id="UP000196880">
    <property type="component" value="Unassembled WGS sequence"/>
</dbReference>
<evidence type="ECO:0000313" key="2">
    <source>
        <dbReference type="EMBL" id="OWF65935.1"/>
    </source>
</evidence>
<dbReference type="GO" id="GO:0097351">
    <property type="term" value="F:toxin sequestering activity"/>
    <property type="evidence" value="ECO:0007669"/>
    <property type="project" value="InterPro"/>
</dbReference>
<dbReference type="SMART" id="SM00966">
    <property type="entry name" value="SpoVT_AbrB"/>
    <property type="match status" value="1"/>
</dbReference>
<comment type="caution">
    <text evidence="2">The sequence shown here is derived from an EMBL/GenBank/DDBJ whole genome shotgun (WGS) entry which is preliminary data.</text>
</comment>
<dbReference type="EMBL" id="NAIA01000003">
    <property type="protein sequence ID" value="OWF65935.1"/>
    <property type="molecule type" value="Genomic_DNA"/>
</dbReference>
<feature type="domain" description="SpoVT-AbrB" evidence="1">
    <location>
        <begin position="6"/>
        <end position="51"/>
    </location>
</feature>
<dbReference type="InterPro" id="IPR037914">
    <property type="entry name" value="SpoVT-AbrB_sf"/>
</dbReference>
<evidence type="ECO:0000313" key="3">
    <source>
        <dbReference type="Proteomes" id="UP000196880"/>
    </source>
</evidence>
<dbReference type="AlphaFoldDB" id="A0A210RY36"/>
<dbReference type="SUPFAM" id="SSF89447">
    <property type="entry name" value="AbrB/MazE/MraZ-like"/>
    <property type="match status" value="1"/>
</dbReference>
<evidence type="ECO:0000259" key="1">
    <source>
        <dbReference type="SMART" id="SM00966"/>
    </source>
</evidence>
<dbReference type="InterPro" id="IPR039052">
    <property type="entry name" value="Antitox_PemI-like"/>
</dbReference>
<dbReference type="PANTHER" id="PTHR40516:SF1">
    <property type="entry name" value="ANTITOXIN CHPS-RELATED"/>
    <property type="match status" value="1"/>
</dbReference>
<protein>
    <submittedName>
        <fullName evidence="2">PbsX family transcriptional regulator</fullName>
    </submittedName>
</protein>
<proteinExistence type="predicted"/>
<name>A0A210RY36_9BURK</name>
<dbReference type="Gene3D" id="2.10.260.10">
    <property type="match status" value="1"/>
</dbReference>
<organism evidence="2 3">
    <name type="scientific">Polynucleobacter hirudinilacicola</name>
    <dbReference type="NCBI Taxonomy" id="1743166"/>
    <lineage>
        <taxon>Bacteria</taxon>
        <taxon>Pseudomonadati</taxon>
        <taxon>Pseudomonadota</taxon>
        <taxon>Betaproteobacteria</taxon>
        <taxon>Burkholderiales</taxon>
        <taxon>Burkholderiaceae</taxon>
        <taxon>Polynucleobacter</taxon>
    </lineage>
</organism>
<keyword evidence="3" id="KW-1185">Reference proteome</keyword>
<gene>
    <name evidence="2" type="ORF">B6A14_09260</name>
</gene>
<dbReference type="GO" id="GO:0003677">
    <property type="term" value="F:DNA binding"/>
    <property type="evidence" value="ECO:0007669"/>
    <property type="project" value="InterPro"/>
</dbReference>
<dbReference type="RefSeq" id="WP_087910168.1">
    <property type="nucleotide sequence ID" value="NZ_NAIA01000003.1"/>
</dbReference>
<reference evidence="2 3" key="1">
    <citation type="submission" date="2017-03" db="EMBL/GenBank/DDBJ databases">
        <title>New species Polynucleobacter sp. MWH-EgelM1-30-B4.</title>
        <authorList>
            <person name="Hahn M.W."/>
        </authorList>
    </citation>
    <scope>NUCLEOTIDE SEQUENCE [LARGE SCALE GENOMIC DNA]</scope>
    <source>
        <strain evidence="2 3">MWH-EgelM1-30-B4</strain>
    </source>
</reference>
<dbReference type="PANTHER" id="PTHR40516">
    <property type="entry name" value="ANTITOXIN CHPS-RELATED"/>
    <property type="match status" value="1"/>
</dbReference>
<dbReference type="InterPro" id="IPR007159">
    <property type="entry name" value="SpoVT-AbrB_dom"/>
</dbReference>
<sequence>MQTIIKKWGNSPALRLNAAVMKSAQLNIDQLVSVKVQKGRIVIEPMAKQEYPLDELLSGITAKNLHGEADFGGPLGKELL</sequence>
<accession>A0A210RY36</accession>